<protein>
    <submittedName>
        <fullName evidence="2">Uncharacterized protein</fullName>
    </submittedName>
</protein>
<reference evidence="2" key="1">
    <citation type="submission" date="2022-06" db="EMBL/GenBank/DDBJ databases">
        <title>Genome public.</title>
        <authorList>
            <person name="Sun Q."/>
        </authorList>
    </citation>
    <scope>NUCLEOTIDE SEQUENCE</scope>
    <source>
        <strain evidence="2">CWNU-1</strain>
    </source>
</reference>
<evidence type="ECO:0000256" key="1">
    <source>
        <dbReference type="SAM" id="SignalP"/>
    </source>
</evidence>
<name>A0ABT0ULS2_9ACTN</name>
<dbReference type="EMBL" id="JAMQAW010000009">
    <property type="protein sequence ID" value="MCM2388974.1"/>
    <property type="molecule type" value="Genomic_DNA"/>
</dbReference>
<proteinExistence type="predicted"/>
<keyword evidence="3" id="KW-1185">Reference proteome</keyword>
<dbReference type="RefSeq" id="WP_250919312.1">
    <property type="nucleotide sequence ID" value="NZ_JAMQAW010000009.1"/>
</dbReference>
<feature type="chain" id="PRO_5047410728" evidence="1">
    <location>
        <begin position="25"/>
        <end position="135"/>
    </location>
</feature>
<dbReference type="Proteomes" id="UP001431429">
    <property type="component" value="Unassembled WGS sequence"/>
</dbReference>
<keyword evidence="1" id="KW-0732">Signal</keyword>
<organism evidence="2 3">
    <name type="scientific">Streptomyces albipurpureus</name>
    <dbReference type="NCBI Taxonomy" id="2897419"/>
    <lineage>
        <taxon>Bacteria</taxon>
        <taxon>Bacillati</taxon>
        <taxon>Actinomycetota</taxon>
        <taxon>Actinomycetes</taxon>
        <taxon>Kitasatosporales</taxon>
        <taxon>Streptomycetaceae</taxon>
        <taxon>Streptomyces</taxon>
    </lineage>
</organism>
<sequence length="135" mass="15275">MTLLIRRALTWVLNLLLPPRGKHAAASAVSASPAQAPEPVRIDPFAHKRVVWEQGWGTPTPRHVVERHQLLRGEDSRLIRPYTRFTDDTVRLRPIHVVQAERRLTLVYATAGLDLPDTYLASTFAETGSVRPRRV</sequence>
<gene>
    <name evidence="2" type="ORF">NBG84_11840</name>
</gene>
<feature type="signal peptide" evidence="1">
    <location>
        <begin position="1"/>
        <end position="24"/>
    </location>
</feature>
<comment type="caution">
    <text evidence="2">The sequence shown here is derived from an EMBL/GenBank/DDBJ whole genome shotgun (WGS) entry which is preliminary data.</text>
</comment>
<evidence type="ECO:0000313" key="2">
    <source>
        <dbReference type="EMBL" id="MCM2388974.1"/>
    </source>
</evidence>
<evidence type="ECO:0000313" key="3">
    <source>
        <dbReference type="Proteomes" id="UP001431429"/>
    </source>
</evidence>
<accession>A0ABT0ULS2</accession>